<name>A0A372JN82_9ACTN</name>
<comment type="caution">
    <text evidence="1">The sequence shown here is derived from an EMBL/GenBank/DDBJ whole genome shotgun (WGS) entry which is preliminary data.</text>
</comment>
<proteinExistence type="predicted"/>
<evidence type="ECO:0000313" key="1">
    <source>
        <dbReference type="EMBL" id="RFU41276.1"/>
    </source>
</evidence>
<protein>
    <submittedName>
        <fullName evidence="1">DUF1311 domain-containing protein</fullName>
    </submittedName>
</protein>
<reference evidence="1 2" key="1">
    <citation type="submission" date="2018-08" db="EMBL/GenBank/DDBJ databases">
        <title>Actinomadura jelena sp. nov., a novel Actinomycete isolated from soil in Chad.</title>
        <authorList>
            <person name="Shi L."/>
        </authorList>
    </citation>
    <scope>NUCLEOTIDE SEQUENCE [LARGE SCALE GENOMIC DNA]</scope>
    <source>
        <strain evidence="1 2">NEAU-G17</strain>
    </source>
</reference>
<organism evidence="1 2">
    <name type="scientific">Actinomadura logoneensis</name>
    <dbReference type="NCBI Taxonomy" id="2293572"/>
    <lineage>
        <taxon>Bacteria</taxon>
        <taxon>Bacillati</taxon>
        <taxon>Actinomycetota</taxon>
        <taxon>Actinomycetes</taxon>
        <taxon>Streptosporangiales</taxon>
        <taxon>Thermomonosporaceae</taxon>
        <taxon>Actinomadura</taxon>
    </lineage>
</organism>
<evidence type="ECO:0000313" key="2">
    <source>
        <dbReference type="Proteomes" id="UP000261811"/>
    </source>
</evidence>
<gene>
    <name evidence="1" type="ORF">DZF91_12690</name>
</gene>
<accession>A0A372JN82</accession>
<keyword evidence="2" id="KW-1185">Reference proteome</keyword>
<dbReference type="EMBL" id="QURH01000223">
    <property type="protein sequence ID" value="RFU41276.1"/>
    <property type="molecule type" value="Genomic_DNA"/>
</dbReference>
<dbReference type="AlphaFoldDB" id="A0A372JN82"/>
<sequence length="68" mass="7691">MARTRCVSSPRSPAGRRVNARCRVVRAPRAVAVGAAAGVRLRRRWDSDVAAWRDHRDAQCTFRRSRSD</sequence>
<dbReference type="Proteomes" id="UP000261811">
    <property type="component" value="Unassembled WGS sequence"/>
</dbReference>